<organism evidence="5 6">
    <name type="scientific">Thioalkalivibrio versutus</name>
    <dbReference type="NCBI Taxonomy" id="106634"/>
    <lineage>
        <taxon>Bacteria</taxon>
        <taxon>Pseudomonadati</taxon>
        <taxon>Pseudomonadota</taxon>
        <taxon>Gammaproteobacteria</taxon>
        <taxon>Chromatiales</taxon>
        <taxon>Ectothiorhodospiraceae</taxon>
        <taxon>Thioalkalivibrio</taxon>
    </lineage>
</organism>
<dbReference type="GO" id="GO:0042597">
    <property type="term" value="C:periplasmic space"/>
    <property type="evidence" value="ECO:0007669"/>
    <property type="project" value="InterPro"/>
</dbReference>
<keyword evidence="2" id="KW-0456">Lyase</keyword>
<dbReference type="InterPro" id="IPR008397">
    <property type="entry name" value="Alginate_lyase_dom"/>
</dbReference>
<evidence type="ECO:0000313" key="5">
    <source>
        <dbReference type="EMBL" id="AKJ94791.1"/>
    </source>
</evidence>
<dbReference type="OrthoDB" id="7210452at2"/>
<feature type="region of interest" description="Disordered" evidence="3">
    <location>
        <begin position="38"/>
        <end position="64"/>
    </location>
</feature>
<dbReference type="KEGG" id="tvr:TVD_05150"/>
<dbReference type="PATRIC" id="fig|106634.4.peg.1049"/>
<protein>
    <recommendedName>
        <fullName evidence="4">Alginate lyase domain-containing protein</fullName>
    </recommendedName>
</protein>
<dbReference type="SUPFAM" id="SSF48230">
    <property type="entry name" value="Chondroitin AC/alginate lyase"/>
    <property type="match status" value="1"/>
</dbReference>
<dbReference type="RefSeq" id="WP_047250981.1">
    <property type="nucleotide sequence ID" value="NZ_CP011367.1"/>
</dbReference>
<dbReference type="AlphaFoldDB" id="A0A0G3G7D8"/>
<proteinExistence type="predicted"/>
<name>A0A0G3G7D8_9GAMM</name>
<sequence length="764" mass="87631">MVVRHSRAWPLVRPVYAMVGPFVDLRSLVFGLQAGRGPAASAMPRARDRGEPPACREPGGGVRAGGRTGSEFVLYRIVGNDLWPRHRVGQSRENVAWILEHEPELSGCEKRWVVNRIVDPGEEEAILRLLEEAGQEYVHIPFRWDEYRAIGWDACGVPPEYAPGTRGFQQLSELMQGRVLMRLYRHKNNYVMNNNGARNAALRGGRGRAEWVLPWDGNCFVTREAWDEIVAGVRARPERTYHIVPMARITGNEDLRQEGFRPEAKEEPQVLFHWDAREEFDEAFFYGRRPKVELLWRLGVKGPWDEWLREPWDLDFPAFADEAGCYTECGWVARLFSGRAEQEVSKRDEAFQSRGLARIEAVGAMLERVDELAFDEGRGRLALCVINEDRLADERLAQSLHEPLLAYANEALGRGPFSVVDKTTLPPSGDAHDYWHPAPYYWPHPLRIPGLPYVMRDGERVPGTRLYEPESDRYDRTRLQRLFDDGLVLALAHHATGDERYGTHATRLIRRWFLEEDTAMNPHLEYAQVRRGHNQNRGSSSGLIEFKDLYCLLDGLRLLLRNGALTDSDRSGLENWLGRYLDWLRTSPQGVGERASENNHGTYYDLQIASIAAFLGEWRLVRETLRDSRSRILAQFAPDGRLPKELARTTSAHYECFTIQGWIHLARLGESVGEDLWSFEGPEGQGLRRGMEWLLAHMGKPWPYQQIDAFDEERFYPILFAYLEKYGEPPVELAEIPASTDVKPVFFPHDGIPPFWQFTLQSDS</sequence>
<dbReference type="STRING" id="106634.TVD_05150"/>
<keyword evidence="1" id="KW-0732">Signal</keyword>
<evidence type="ECO:0000313" key="6">
    <source>
        <dbReference type="Proteomes" id="UP000064201"/>
    </source>
</evidence>
<dbReference type="InterPro" id="IPR008929">
    <property type="entry name" value="Chondroitin_lyas"/>
</dbReference>
<reference evidence="5 6" key="1">
    <citation type="submission" date="2015-04" db="EMBL/GenBank/DDBJ databases">
        <title>Complete Sequence for the Genome of the Thioalkalivibrio versutus D301.</title>
        <authorList>
            <person name="Mu T."/>
            <person name="Zhou J."/>
            <person name="Xu X."/>
        </authorList>
    </citation>
    <scope>NUCLEOTIDE SEQUENCE [LARGE SCALE GENOMIC DNA]</scope>
    <source>
        <strain evidence="5 6">D301</strain>
    </source>
</reference>
<feature type="domain" description="Alginate lyase" evidence="4">
    <location>
        <begin position="418"/>
        <end position="701"/>
    </location>
</feature>
<dbReference type="Gene3D" id="1.50.10.100">
    <property type="entry name" value="Chondroitin AC/alginate lyase"/>
    <property type="match status" value="1"/>
</dbReference>
<evidence type="ECO:0000259" key="4">
    <source>
        <dbReference type="Pfam" id="PF05426"/>
    </source>
</evidence>
<dbReference type="GO" id="GO:0016829">
    <property type="term" value="F:lyase activity"/>
    <property type="evidence" value="ECO:0007669"/>
    <property type="project" value="UniProtKB-KW"/>
</dbReference>
<dbReference type="EMBL" id="CP011367">
    <property type="protein sequence ID" value="AKJ94791.1"/>
    <property type="molecule type" value="Genomic_DNA"/>
</dbReference>
<dbReference type="Proteomes" id="UP000064201">
    <property type="component" value="Chromosome"/>
</dbReference>
<evidence type="ECO:0000256" key="2">
    <source>
        <dbReference type="ARBA" id="ARBA00023239"/>
    </source>
</evidence>
<dbReference type="Pfam" id="PF05426">
    <property type="entry name" value="Alginate_lyase"/>
    <property type="match status" value="1"/>
</dbReference>
<keyword evidence="6" id="KW-1185">Reference proteome</keyword>
<gene>
    <name evidence="5" type="ORF">TVD_05150</name>
</gene>
<evidence type="ECO:0000256" key="3">
    <source>
        <dbReference type="SAM" id="MobiDB-lite"/>
    </source>
</evidence>
<accession>A0A0G3G7D8</accession>
<evidence type="ECO:0000256" key="1">
    <source>
        <dbReference type="ARBA" id="ARBA00022729"/>
    </source>
</evidence>